<feature type="non-terminal residue" evidence="2">
    <location>
        <position position="1"/>
    </location>
</feature>
<dbReference type="InterPro" id="IPR022385">
    <property type="entry name" value="Rhs_assc_core"/>
</dbReference>
<reference evidence="2 3" key="1">
    <citation type="submission" date="2020-07" db="EMBL/GenBank/DDBJ databases">
        <title>The draft genome sequence of Maribacter polysiphoniae KCTC 22021.</title>
        <authorList>
            <person name="Mu L."/>
        </authorList>
    </citation>
    <scope>NUCLEOTIDE SEQUENCE [LARGE SCALE GENOMIC DNA]</scope>
    <source>
        <strain evidence="2 3">KCTC 22021</strain>
    </source>
</reference>
<organism evidence="2 3">
    <name type="scientific">Maribacter polysiphoniae</name>
    <dbReference type="NCBI Taxonomy" id="429344"/>
    <lineage>
        <taxon>Bacteria</taxon>
        <taxon>Pseudomonadati</taxon>
        <taxon>Bacteroidota</taxon>
        <taxon>Flavobacteriia</taxon>
        <taxon>Flavobacteriales</taxon>
        <taxon>Flavobacteriaceae</taxon>
        <taxon>Maribacter</taxon>
    </lineage>
</organism>
<evidence type="ECO:0000313" key="2">
    <source>
        <dbReference type="EMBL" id="MBD1263208.1"/>
    </source>
</evidence>
<name>A0ABR7W4Z1_9FLAO</name>
<evidence type="ECO:0000259" key="1">
    <source>
        <dbReference type="Pfam" id="PF22322"/>
    </source>
</evidence>
<dbReference type="Gene3D" id="2.180.10.10">
    <property type="entry name" value="RHS repeat-associated core"/>
    <property type="match status" value="1"/>
</dbReference>
<dbReference type="PANTHER" id="PTHR32305">
    <property type="match status" value="1"/>
</dbReference>
<accession>A0ABR7W4Z1</accession>
<dbReference type="PANTHER" id="PTHR32305:SF15">
    <property type="entry name" value="PROTEIN RHSA-RELATED"/>
    <property type="match status" value="1"/>
</dbReference>
<sequence>YVYQYKDHLGNIRLSYSDDNNNGSIATNEIREENNYYPFGLRHKGYNNVVNGTQNNYMTYNGKELNESLGLNMYEMDLRQYDPAIARWISIDPITHYSASTYNAFDNNPIYFADPSGADSIYNFETGQYVINGTVVSQDEAIAYAQNGGNADGSNNNTANDSESSEDCCGGYVGSYKHVMGPKEKNYYRNNKDKKKVVSKAAYSAGVLATRVSGDLGGDNLGYSGAIRHSYWMYLVAVELGPELAEKLGILHEDYMVTAGKSKGMHNMQTDDSKMDIINNAWGVNLARQNPNLDYLGFEELFFKDATNKTNTTIRILDQKTIPKESLKTRNTRRNKEIVESWKRKGAYYRD</sequence>
<protein>
    <recommendedName>
        <fullName evidence="1">DUF6973 domain-containing protein</fullName>
    </recommendedName>
</protein>
<dbReference type="Proteomes" id="UP000651837">
    <property type="component" value="Unassembled WGS sequence"/>
</dbReference>
<dbReference type="EMBL" id="JACWLN010000022">
    <property type="protein sequence ID" value="MBD1263208.1"/>
    <property type="molecule type" value="Genomic_DNA"/>
</dbReference>
<feature type="domain" description="DUF6973" evidence="1">
    <location>
        <begin position="219"/>
        <end position="298"/>
    </location>
</feature>
<evidence type="ECO:0000313" key="3">
    <source>
        <dbReference type="Proteomes" id="UP000651837"/>
    </source>
</evidence>
<dbReference type="InterPro" id="IPR054246">
    <property type="entry name" value="DUF6973"/>
</dbReference>
<dbReference type="RefSeq" id="WP_317174233.1">
    <property type="nucleotide sequence ID" value="NZ_JACWLN010000022.1"/>
</dbReference>
<comment type="caution">
    <text evidence="2">The sequence shown here is derived from an EMBL/GenBank/DDBJ whole genome shotgun (WGS) entry which is preliminary data.</text>
</comment>
<dbReference type="NCBIfam" id="TIGR03696">
    <property type="entry name" value="Rhs_assc_core"/>
    <property type="match status" value="1"/>
</dbReference>
<dbReference type="InterPro" id="IPR050708">
    <property type="entry name" value="T6SS_VgrG/RHS"/>
</dbReference>
<keyword evidence="3" id="KW-1185">Reference proteome</keyword>
<proteinExistence type="predicted"/>
<gene>
    <name evidence="2" type="ORF">HZY62_21660</name>
</gene>
<dbReference type="Pfam" id="PF22322">
    <property type="entry name" value="DUF6973"/>
    <property type="match status" value="1"/>
</dbReference>